<name>A0A382UNE3_9ZZZZ</name>
<feature type="domain" description="XdhC- CoxI" evidence="1">
    <location>
        <begin position="16"/>
        <end position="81"/>
    </location>
</feature>
<accession>A0A382UNE3</accession>
<dbReference type="Pfam" id="PF02625">
    <property type="entry name" value="XdhC_CoxI"/>
    <property type="match status" value="1"/>
</dbReference>
<gene>
    <name evidence="2" type="ORF">METZ01_LOCUS388451</name>
</gene>
<dbReference type="PANTHER" id="PTHR30388:SF4">
    <property type="entry name" value="MOLYBDENUM COFACTOR INSERTION CHAPERONE PAOD"/>
    <property type="match status" value="1"/>
</dbReference>
<evidence type="ECO:0000259" key="1">
    <source>
        <dbReference type="Pfam" id="PF02625"/>
    </source>
</evidence>
<evidence type="ECO:0000313" key="2">
    <source>
        <dbReference type="EMBL" id="SVD35597.1"/>
    </source>
</evidence>
<reference evidence="2" key="1">
    <citation type="submission" date="2018-05" db="EMBL/GenBank/DDBJ databases">
        <authorList>
            <person name="Lanie J.A."/>
            <person name="Ng W.-L."/>
            <person name="Kazmierczak K.M."/>
            <person name="Andrzejewski T.M."/>
            <person name="Davidsen T.M."/>
            <person name="Wayne K.J."/>
            <person name="Tettelin H."/>
            <person name="Glass J.I."/>
            <person name="Rusch D."/>
            <person name="Podicherti R."/>
            <person name="Tsui H.-C.T."/>
            <person name="Winkler M.E."/>
        </authorList>
    </citation>
    <scope>NUCLEOTIDE SEQUENCE</scope>
</reference>
<dbReference type="EMBL" id="UINC01145457">
    <property type="protein sequence ID" value="SVD35597.1"/>
    <property type="molecule type" value="Genomic_DNA"/>
</dbReference>
<organism evidence="2">
    <name type="scientific">marine metagenome</name>
    <dbReference type="NCBI Taxonomy" id="408172"/>
    <lineage>
        <taxon>unclassified sequences</taxon>
        <taxon>metagenomes</taxon>
        <taxon>ecological metagenomes</taxon>
    </lineage>
</organism>
<dbReference type="InterPro" id="IPR052698">
    <property type="entry name" value="MoCofactor_Util/Proc"/>
</dbReference>
<sequence>MMDYADLEVLSHLTDWVEAGKKSWLCTVVKTWGSSPRPVGSLLCCSADGEVVGSLSGGCIEEDLLERLHHGKLASVKPELLIYGATQEEVERFQLPCGGQL</sequence>
<protein>
    <recommendedName>
        <fullName evidence="1">XdhC- CoxI domain-containing protein</fullName>
    </recommendedName>
</protein>
<feature type="non-terminal residue" evidence="2">
    <location>
        <position position="101"/>
    </location>
</feature>
<dbReference type="AlphaFoldDB" id="A0A382UNE3"/>
<proteinExistence type="predicted"/>
<dbReference type="PANTHER" id="PTHR30388">
    <property type="entry name" value="ALDEHYDE OXIDOREDUCTASE MOLYBDENUM COFACTOR ASSEMBLY PROTEIN"/>
    <property type="match status" value="1"/>
</dbReference>
<dbReference type="InterPro" id="IPR003777">
    <property type="entry name" value="XdhC_CoxI"/>
</dbReference>